<name>A0A2Z6EWM2_9BURK</name>
<feature type="region of interest" description="Disordered" evidence="1">
    <location>
        <begin position="1"/>
        <end position="102"/>
    </location>
</feature>
<dbReference type="AlphaFoldDB" id="A0A2Z6EWM2"/>
<organism evidence="2 3">
    <name type="scientific">Mycoavidus cysteinexigens</name>
    <dbReference type="NCBI Taxonomy" id="1553431"/>
    <lineage>
        <taxon>Bacteria</taxon>
        <taxon>Pseudomonadati</taxon>
        <taxon>Pseudomonadota</taxon>
        <taxon>Betaproteobacteria</taxon>
        <taxon>Burkholderiales</taxon>
        <taxon>Burkholderiaceae</taxon>
        <taxon>Mycoavidus</taxon>
    </lineage>
</organism>
<keyword evidence="3" id="KW-1185">Reference proteome</keyword>
<evidence type="ECO:0000313" key="2">
    <source>
        <dbReference type="EMBL" id="BBE09802.1"/>
    </source>
</evidence>
<dbReference type="KEGG" id="mcys:MCB1EB_1641"/>
<feature type="compositionally biased region" description="Low complexity" evidence="1">
    <location>
        <begin position="315"/>
        <end position="326"/>
    </location>
</feature>
<dbReference type="Proteomes" id="UP000282597">
    <property type="component" value="Chromosome"/>
</dbReference>
<feature type="region of interest" description="Disordered" evidence="1">
    <location>
        <begin position="313"/>
        <end position="352"/>
    </location>
</feature>
<protein>
    <submittedName>
        <fullName evidence="2">Uncharacterized protein</fullName>
    </submittedName>
</protein>
<sequence>MSQDEIAIETADQDVSGLAESELEQGHEASSEPYSVDNLPPKMSALLDSMTANGDETSQPVPDEDQDEEPEPPSRGSDGRFLPKESAPQGETEVLPGNQEEGELLESLNSERGRERIRQVFAERKQYESDLNEIRTMVSATGMSAQDFAQTLEYGRLAMSNNPADWRVALQMADAQRDTLCKRLGVDAPGVDTLSDFPDLAQAVTGGEIQRERAIEMAMLRRERHVMQQRQQAEFAAQQEQQKFTVSVEEGKASMAQYLQSRSHEMDHSARMKVVESYFADPSKLQEFASTYQPQQWASAVRMLYDSVQIAATQPKSPSPISSRPSTLGRPAVNSAQEPEKRIEQIMNSMGL</sequence>
<evidence type="ECO:0000313" key="3">
    <source>
        <dbReference type="Proteomes" id="UP000282597"/>
    </source>
</evidence>
<evidence type="ECO:0000256" key="1">
    <source>
        <dbReference type="SAM" id="MobiDB-lite"/>
    </source>
</evidence>
<accession>A0A2Z6EWM2</accession>
<reference evidence="2 3" key="1">
    <citation type="journal article" date="2018" name="Microbes Environ.">
        <title>Comparative Genomic Insights into Endofungal Lifestyles of Two Bacterial Endosymbionts, Mycoavidus cysteinexigens and Burkholderia rhizoxinica.</title>
        <authorList>
            <person name="Sharmin D."/>
            <person name="Guo Y."/>
            <person name="Nishizawa T."/>
            <person name="Ohshima S."/>
            <person name="Sato Y."/>
            <person name="Takashima Y."/>
            <person name="Narisawa K."/>
            <person name="Ohta H."/>
        </authorList>
    </citation>
    <scope>NUCLEOTIDE SEQUENCE [LARGE SCALE GENOMIC DNA]</scope>
    <source>
        <strain evidence="2 3">B1-EB</strain>
    </source>
</reference>
<feature type="compositionally biased region" description="Polar residues" evidence="1">
    <location>
        <begin position="50"/>
        <end position="60"/>
    </location>
</feature>
<feature type="compositionally biased region" description="Acidic residues" evidence="1">
    <location>
        <begin position="62"/>
        <end position="71"/>
    </location>
</feature>
<gene>
    <name evidence="2" type="ORF">MCB1EB_1641</name>
</gene>
<dbReference type="RefSeq" id="WP_045365215.1">
    <property type="nucleotide sequence ID" value="NZ_AP018150.1"/>
</dbReference>
<dbReference type="EMBL" id="AP018150">
    <property type="protein sequence ID" value="BBE09802.1"/>
    <property type="molecule type" value="Genomic_DNA"/>
</dbReference>
<proteinExistence type="predicted"/>